<dbReference type="EMBL" id="NBXA01000034">
    <property type="protein sequence ID" value="RFA06973.1"/>
    <property type="molecule type" value="Genomic_DNA"/>
</dbReference>
<comment type="caution">
    <text evidence="1">The sequence shown here is derived from an EMBL/GenBank/DDBJ whole genome shotgun (WGS) entry which is preliminary data.</text>
</comment>
<evidence type="ECO:0000313" key="2">
    <source>
        <dbReference type="Proteomes" id="UP000256709"/>
    </source>
</evidence>
<organism evidence="1 2">
    <name type="scientific">Subtercola boreus</name>
    <dbReference type="NCBI Taxonomy" id="120213"/>
    <lineage>
        <taxon>Bacteria</taxon>
        <taxon>Bacillati</taxon>
        <taxon>Actinomycetota</taxon>
        <taxon>Actinomycetes</taxon>
        <taxon>Micrococcales</taxon>
        <taxon>Microbacteriaceae</taxon>
        <taxon>Subtercola</taxon>
    </lineage>
</organism>
<dbReference type="AlphaFoldDB" id="A0A3E0VBQ3"/>
<dbReference type="Proteomes" id="UP000256709">
    <property type="component" value="Unassembled WGS sequence"/>
</dbReference>
<sequence length="145" mass="16399">MSRYPAPTREHHDDFCVAEKWMLVRGSAGKPVRHHRTYELTLGSGSVLRTRISKPIDRSTYGPSMWSHILRDQLSVSADEFWACVDRGVLPARGVVEASAEMLPLHLMNELVTRAGLQPDAAILLTRAEALERLRQYWMDEGSGR</sequence>
<reference evidence="1 2" key="1">
    <citation type="submission" date="2017-04" db="EMBL/GenBank/DDBJ databases">
        <title>Comparative genome analysis of Subtercola boreus.</title>
        <authorList>
            <person name="Cho Y.-J."/>
            <person name="Cho A."/>
            <person name="Kim O.-S."/>
            <person name="Lee J.-I."/>
        </authorList>
    </citation>
    <scope>NUCLEOTIDE SEQUENCE [LARGE SCALE GENOMIC DNA]</scope>
    <source>
        <strain evidence="1 2">P27444</strain>
    </source>
</reference>
<protein>
    <submittedName>
        <fullName evidence="1">Cytotoxic translational repressor of toxin-antitoxin stability system</fullName>
    </submittedName>
</protein>
<name>A0A3E0VBQ3_9MICO</name>
<evidence type="ECO:0000313" key="1">
    <source>
        <dbReference type="EMBL" id="RFA06973.1"/>
    </source>
</evidence>
<accession>A0A3E0VBQ3</accession>
<dbReference type="RefSeq" id="WP_116284613.1">
    <property type="nucleotide sequence ID" value="NZ_NBXA01000034.1"/>
</dbReference>
<dbReference type="OrthoDB" id="3382403at2"/>
<gene>
    <name evidence="1" type="ORF">B7R21_17830</name>
</gene>
<proteinExistence type="predicted"/>